<name>A0A0U5FCY4_XANCI</name>
<keyword evidence="2" id="KW-1185">Reference proteome</keyword>
<evidence type="ECO:0000313" key="1">
    <source>
        <dbReference type="EMBL" id="CEG15572.1"/>
    </source>
</evidence>
<sequence>MAARGLVRGWRKLAQCQFPPEPARHGVLSVRTRATGSDQPGAEPAGTGAAPAGLTLSPAFIRSAISLPLSCRARVATRVLAPVALPSEAT</sequence>
<evidence type="ECO:0000313" key="2">
    <source>
        <dbReference type="Proteomes" id="UP000052230"/>
    </source>
</evidence>
<organism evidence="1 2">
    <name type="scientific">Xanthomonas citri pv. citri</name>
    <dbReference type="NCBI Taxonomy" id="611301"/>
    <lineage>
        <taxon>Bacteria</taxon>
        <taxon>Pseudomonadati</taxon>
        <taxon>Pseudomonadota</taxon>
        <taxon>Gammaproteobacteria</taxon>
        <taxon>Lysobacterales</taxon>
        <taxon>Lysobacteraceae</taxon>
        <taxon>Xanthomonas</taxon>
    </lineage>
</organism>
<comment type="caution">
    <text evidence="1">The sequence shown here is derived from an EMBL/GenBank/DDBJ whole genome shotgun (WGS) entry which is preliminary data.</text>
</comment>
<accession>A0A0U5FCY4</accession>
<proteinExistence type="predicted"/>
<dbReference type="EMBL" id="CCXZ01000113">
    <property type="protein sequence ID" value="CEG15572.1"/>
    <property type="molecule type" value="Genomic_DNA"/>
</dbReference>
<dbReference type="AlphaFoldDB" id="A0A0U5FCY4"/>
<dbReference type="Proteomes" id="UP000052230">
    <property type="component" value="Unassembled WGS sequence"/>
</dbReference>
<protein>
    <submittedName>
        <fullName evidence="1">Uncharacterized protein</fullName>
    </submittedName>
</protein>
<reference evidence="1 2" key="1">
    <citation type="submission" date="2014-09" db="EMBL/GenBank/DDBJ databases">
        <authorList>
            <person name="Regsiter A."/>
        </authorList>
    </citation>
    <scope>NUCLEOTIDE SEQUENCE [LARGE SCALE GENOMIC DNA]</scope>
</reference>
<gene>
    <name evidence="1" type="ORF">XAC3562_210028</name>
</gene>